<proteinExistence type="predicted"/>
<evidence type="ECO:0000256" key="1">
    <source>
        <dbReference type="SAM" id="MobiDB-lite"/>
    </source>
</evidence>
<comment type="caution">
    <text evidence="2">The sequence shown here is derived from an EMBL/GenBank/DDBJ whole genome shotgun (WGS) entry which is preliminary data.</text>
</comment>
<name>A0A1G2PNY2_TERXR</name>
<feature type="compositionally biased region" description="Polar residues" evidence="1">
    <location>
        <begin position="67"/>
        <end position="76"/>
    </location>
</feature>
<dbReference type="EMBL" id="MHST01000011">
    <property type="protein sequence ID" value="OHA49341.1"/>
    <property type="molecule type" value="Genomic_DNA"/>
</dbReference>
<organism evidence="2 3">
    <name type="scientific">Terrybacteria sp. (strain RIFCSPHIGHO2_01_FULL_58_15)</name>
    <dbReference type="NCBI Taxonomy" id="1802363"/>
    <lineage>
        <taxon>Bacteria</taxon>
        <taxon>Candidatus Terryibacteriota</taxon>
    </lineage>
</organism>
<feature type="region of interest" description="Disordered" evidence="1">
    <location>
        <begin position="34"/>
        <end position="76"/>
    </location>
</feature>
<accession>A0A1G2PNY2</accession>
<dbReference type="Proteomes" id="UP000178690">
    <property type="component" value="Unassembled WGS sequence"/>
</dbReference>
<reference evidence="2 3" key="1">
    <citation type="journal article" date="2016" name="Nat. Commun.">
        <title>Thousands of microbial genomes shed light on interconnected biogeochemical processes in an aquifer system.</title>
        <authorList>
            <person name="Anantharaman K."/>
            <person name="Brown C.T."/>
            <person name="Hug L.A."/>
            <person name="Sharon I."/>
            <person name="Castelle C.J."/>
            <person name="Probst A.J."/>
            <person name="Thomas B.C."/>
            <person name="Singh A."/>
            <person name="Wilkins M.J."/>
            <person name="Karaoz U."/>
            <person name="Brodie E.L."/>
            <person name="Williams K.H."/>
            <person name="Hubbard S.S."/>
            <person name="Banfield J.F."/>
        </authorList>
    </citation>
    <scope>NUCLEOTIDE SEQUENCE [LARGE SCALE GENOMIC DNA]</scope>
    <source>
        <strain evidence="3">RIFCSPHIGHO2_01_FULL_58_15</strain>
    </source>
</reference>
<sequence>MMMACAAQREAIAAGGPAEEAWVSVEGRSFEAEAVPGKQWGEDSSGIENCLPGRGQGGLRIEGRAPTWSSGCRESA</sequence>
<evidence type="ECO:0000313" key="2">
    <source>
        <dbReference type="EMBL" id="OHA49341.1"/>
    </source>
</evidence>
<evidence type="ECO:0000313" key="3">
    <source>
        <dbReference type="Proteomes" id="UP000178690"/>
    </source>
</evidence>
<gene>
    <name evidence="2" type="ORF">A2682_01505</name>
</gene>
<dbReference type="AlphaFoldDB" id="A0A1G2PNY2"/>
<protein>
    <submittedName>
        <fullName evidence="2">Uncharacterized protein</fullName>
    </submittedName>
</protein>